<dbReference type="CDD" id="cd00229">
    <property type="entry name" value="SGNH_hydrolase"/>
    <property type="match status" value="1"/>
</dbReference>
<sequence length="839" mass="89735">MEVTYGKGDILKVNGQLMLPLLDDVVTAPSDDNAVGVYEGLLYLWDADTSTWKPAGDKTPDYVNAITRAEINAWNSKLSPYSSPAYYFQTYLYTLSSEQPAAVTKDMTVTIYGDEGSTSIAVSGANVASFAGGPYPVVIYDGTTYQTYYLLALNTTGDAILSTPLRTTVVNGAMKSMFDGVNSQHLTDYGYRALADALFSMKAFSALKNNSALVRPEINPATIPFTLTAGTQTAGFVPGTPDLAAQATIIANTQNAAQLGSHAFGIIQGGVGRGITWTVPLGAKSGYFETYVGMIKKAYNAGASFTTGDAVIQVTVDGVLVYNETLSGIIEAAPSSSLSDQANYPGKMIRVPFANANSLTFSYTTGTNNPTALAVNRTGIYITATDPEQPVFSNTDVIAFFGNSWTQYQDGHQDWSTRFKTLFGNAGGDTSKVFNWGRSGMTSVWGKYWLDSLVTAALIKPTVIVLEFFTNDNNSIPYVGDPSHTEWNFSSTDPYATGTDVDGKTSAAGWLSNIIWMVNYCLQRGIQPVIAMPAHTASLAQTQTCFDNLLSLIATDHYYDVKAFSGDTAQVDTFTARVITGTESVTTPQVNVSGKIVGGTPTVGGSAIIETQETNSGTAKGVIFRPDSFRQFTGSAGHILTAQNGTGTAYTDVWWVDNAANTHMRGLWLTEGIRGGIKSKNAAFTFDETYFAVYCNIGTNTSLPLGKASDYPGKMYYIKNVGTGNFSLFITPNGSDTINGKPTICIPSYGDCVAIMSDGVSNWIVLSITTRPYEMVIPAGEDGTQTHASDALQGTFWLERRGAGSLRSSEWAQSAGGGFTLTTSGDVLHAGEVFFAHFY</sequence>
<dbReference type="GO" id="GO:0016788">
    <property type="term" value="F:hydrolase activity, acting on ester bonds"/>
    <property type="evidence" value="ECO:0007669"/>
    <property type="project" value="UniProtKB-ARBA"/>
</dbReference>
<dbReference type="Gene3D" id="3.40.50.1110">
    <property type="entry name" value="SGNH hydrolase"/>
    <property type="match status" value="1"/>
</dbReference>
<dbReference type="SUPFAM" id="SSF52266">
    <property type="entry name" value="SGNH hydrolase"/>
    <property type="match status" value="1"/>
</dbReference>
<keyword evidence="2" id="KW-1185">Reference proteome</keyword>
<comment type="caution">
    <text evidence="1">The sequence shown here is derived from an EMBL/GenBank/DDBJ whole genome shotgun (WGS) entry which is preliminary data.</text>
</comment>
<protein>
    <submittedName>
        <fullName evidence="1">Uncharacterized protein</fullName>
    </submittedName>
</protein>
<dbReference type="Proteomes" id="UP000244450">
    <property type="component" value="Unassembled WGS sequence"/>
</dbReference>
<accession>A0A2T7BBR3</accession>
<organism evidence="1 2">
    <name type="scientific">Chitinophaga parva</name>
    <dbReference type="NCBI Taxonomy" id="2169414"/>
    <lineage>
        <taxon>Bacteria</taxon>
        <taxon>Pseudomonadati</taxon>
        <taxon>Bacteroidota</taxon>
        <taxon>Chitinophagia</taxon>
        <taxon>Chitinophagales</taxon>
        <taxon>Chitinophagaceae</taxon>
        <taxon>Chitinophaga</taxon>
    </lineage>
</organism>
<dbReference type="EMBL" id="QCYK01000004">
    <property type="protein sequence ID" value="PUZ21813.1"/>
    <property type="molecule type" value="Genomic_DNA"/>
</dbReference>
<dbReference type="OrthoDB" id="1218874at2"/>
<reference evidence="1 2" key="1">
    <citation type="submission" date="2018-04" db="EMBL/GenBank/DDBJ databases">
        <title>Chitinophaga fuyangensis sp. nov., isolated from soil in a chemical factory.</title>
        <authorList>
            <person name="Chen K."/>
        </authorList>
    </citation>
    <scope>NUCLEOTIDE SEQUENCE [LARGE SCALE GENOMIC DNA]</scope>
    <source>
        <strain evidence="1 2">LY-1</strain>
    </source>
</reference>
<name>A0A2T7BBR3_9BACT</name>
<proteinExistence type="predicted"/>
<dbReference type="RefSeq" id="WP_108689461.1">
    <property type="nucleotide sequence ID" value="NZ_QCYK01000004.1"/>
</dbReference>
<evidence type="ECO:0000313" key="1">
    <source>
        <dbReference type="EMBL" id="PUZ21813.1"/>
    </source>
</evidence>
<gene>
    <name evidence="1" type="ORF">DCC81_24815</name>
</gene>
<evidence type="ECO:0000313" key="2">
    <source>
        <dbReference type="Proteomes" id="UP000244450"/>
    </source>
</evidence>
<dbReference type="InterPro" id="IPR036514">
    <property type="entry name" value="SGNH_hydro_sf"/>
</dbReference>
<dbReference type="AlphaFoldDB" id="A0A2T7BBR3"/>